<accession>A0A1T4K415</accession>
<organism evidence="2 3">
    <name type="scientific">Enhydrobacter aerosaccus</name>
    <dbReference type="NCBI Taxonomy" id="225324"/>
    <lineage>
        <taxon>Bacteria</taxon>
        <taxon>Pseudomonadati</taxon>
        <taxon>Pseudomonadota</taxon>
        <taxon>Alphaproteobacteria</taxon>
        <taxon>Hyphomicrobiales</taxon>
        <taxon>Enhydrobacter</taxon>
    </lineage>
</organism>
<keyword evidence="3" id="KW-1185">Reference proteome</keyword>
<evidence type="ECO:0000256" key="1">
    <source>
        <dbReference type="SAM" id="Phobius"/>
    </source>
</evidence>
<reference evidence="3" key="1">
    <citation type="submission" date="2017-02" db="EMBL/GenBank/DDBJ databases">
        <authorList>
            <person name="Varghese N."/>
            <person name="Submissions S."/>
        </authorList>
    </citation>
    <scope>NUCLEOTIDE SEQUENCE [LARGE SCALE GENOMIC DNA]</scope>
    <source>
        <strain evidence="3">ATCC 27094</strain>
    </source>
</reference>
<feature type="transmembrane region" description="Helical" evidence="1">
    <location>
        <begin position="131"/>
        <end position="152"/>
    </location>
</feature>
<sequence>MPASDMSNPFPYLVRMLLFLVAVVGLAFALREDLIRVFLHTPMLDGVIVAVLLLGIFFVFRQVVLLSPEVKWIRRYQHREADAAPLPTDSINLLAPMAAMLGERQEFRLSPTTARAMLDGIATRLDERRELARYLIGLLIFLGLLGTFWGLLQTIGSVADAISGLHVSAGDPLQMFSMLQSSIEGPLKGMATAFGASLFGLSGSLVLGFLELQASQAQGRFHTELEEWLARATSLSGPTSASEARASIPAYIEALLERNAESADGLIRALQRVEESRQSMVSSYGTLVERLSSLADTVRTQQTLLARFTELSIDLRGAVNKLSERTSAVEEQLPRALEEGERRQARALAELQAAVSRLVDQPVSDRDLAQSRRIEERLERQADEVRGALAKLAERLPDIDRDAVAAHQRNIEGHLARLVEEGARDRAALADELRGELRLLARTVALTHPPGQPFAAIPGDRRAGED</sequence>
<protein>
    <recommendedName>
        <fullName evidence="4">MotA/TolQ/ExbB proton channel family protein</fullName>
    </recommendedName>
</protein>
<proteinExistence type="predicted"/>
<dbReference type="AlphaFoldDB" id="A0A1T4K415"/>
<feature type="transmembrane region" description="Helical" evidence="1">
    <location>
        <begin position="189"/>
        <end position="210"/>
    </location>
</feature>
<name>A0A1T4K415_9HYPH</name>
<dbReference type="STRING" id="225324.SAMN02745126_00695"/>
<dbReference type="EMBL" id="FUWJ01000001">
    <property type="protein sequence ID" value="SJZ37174.1"/>
    <property type="molecule type" value="Genomic_DNA"/>
</dbReference>
<keyword evidence="1" id="KW-0812">Transmembrane</keyword>
<dbReference type="Proteomes" id="UP000190092">
    <property type="component" value="Unassembled WGS sequence"/>
</dbReference>
<keyword evidence="1" id="KW-1133">Transmembrane helix</keyword>
<gene>
    <name evidence="2" type="ORF">SAMN02745126_00695</name>
</gene>
<keyword evidence="1" id="KW-0472">Membrane</keyword>
<feature type="transmembrane region" description="Helical" evidence="1">
    <location>
        <begin position="47"/>
        <end position="66"/>
    </location>
</feature>
<evidence type="ECO:0008006" key="4">
    <source>
        <dbReference type="Google" id="ProtNLM"/>
    </source>
</evidence>
<evidence type="ECO:0000313" key="2">
    <source>
        <dbReference type="EMBL" id="SJZ37174.1"/>
    </source>
</evidence>
<evidence type="ECO:0000313" key="3">
    <source>
        <dbReference type="Proteomes" id="UP000190092"/>
    </source>
</evidence>